<keyword evidence="7" id="KW-1185">Reference proteome</keyword>
<dbReference type="PROSITE" id="PS51494">
    <property type="entry name" value="SPOIVB"/>
    <property type="match status" value="1"/>
</dbReference>
<evidence type="ECO:0000259" key="5">
    <source>
        <dbReference type="PROSITE" id="PS51494"/>
    </source>
</evidence>
<dbReference type="InterPro" id="IPR036034">
    <property type="entry name" value="PDZ_sf"/>
</dbReference>
<sequence length="434" mass="46346">MAGRLRTLKFVGLLAITASCFTPAAQKLASTPTELNMAAGDTVSLPIVKPHQAPTSSNHAVATTSETTTGTTVKSNDPGNFDIASKLFGFIPWKTHVHVTPGAKVVVGGQAVGIRLESKGPVVVGFRRLSDGSSPSARAHVQIGDMIVSIEQHAVHSSSDLQQVLRQAPQQIHLTIQRGHTKRQLSVNVPDDGLGHRQLGLYVRDRTVGVGTLTFYDPVHHAFGALGHVITDIDTGQRVDGSGQLYEAMITGLKRGQIGAPGEKRGTFSSAGTQSQIGLISENTDYGVFGSMPSAPLPYTPSSLVQVALPEQVHEGPAKMYTVVHGNKVEAFDVRVDNVAHQHSPATKSMIIKVTDPRLLAETGGIIQGMSGSPLLQDGRLIGAVTHVFVSDPTRGYGVYAMWMLQQTRDEHAVVPSFSPWLMHPAWNQPRSAV</sequence>
<keyword evidence="1" id="KW-0645">Protease</keyword>
<feature type="domain" description="Peptidase S55" evidence="5">
    <location>
        <begin position="180"/>
        <end position="420"/>
    </location>
</feature>
<dbReference type="InterPro" id="IPR001478">
    <property type="entry name" value="PDZ"/>
</dbReference>
<dbReference type="PROSITE" id="PS51257">
    <property type="entry name" value="PROKAR_LIPOPROTEIN"/>
    <property type="match status" value="1"/>
</dbReference>
<keyword evidence="6" id="KW-0378">Hydrolase</keyword>
<dbReference type="Proteomes" id="UP001597079">
    <property type="component" value="Unassembled WGS sequence"/>
</dbReference>
<dbReference type="SUPFAM" id="SSF50156">
    <property type="entry name" value="PDZ domain-like"/>
    <property type="match status" value="1"/>
</dbReference>
<evidence type="ECO:0000256" key="1">
    <source>
        <dbReference type="ARBA" id="ARBA00022825"/>
    </source>
</evidence>
<dbReference type="Pfam" id="PF05580">
    <property type="entry name" value="Peptidase_S55"/>
    <property type="match status" value="1"/>
</dbReference>
<dbReference type="RefSeq" id="WP_377942914.1">
    <property type="nucleotide sequence ID" value="NZ_JBHUCX010000024.1"/>
</dbReference>
<dbReference type="EMBL" id="JBHUCX010000024">
    <property type="protein sequence ID" value="MFD1675047.1"/>
    <property type="molecule type" value="Genomic_DNA"/>
</dbReference>
<dbReference type="EC" id="3.4.21.116" evidence="6"/>
<evidence type="ECO:0000313" key="7">
    <source>
        <dbReference type="Proteomes" id="UP001597079"/>
    </source>
</evidence>
<evidence type="ECO:0000256" key="3">
    <source>
        <dbReference type="SAM" id="SignalP"/>
    </source>
</evidence>
<feature type="chain" id="PRO_5045300403" evidence="3">
    <location>
        <begin position="25"/>
        <end position="434"/>
    </location>
</feature>
<organism evidence="6 7">
    <name type="scientific">Alicyclobacillus fodiniaquatilis</name>
    <dbReference type="NCBI Taxonomy" id="1661150"/>
    <lineage>
        <taxon>Bacteria</taxon>
        <taxon>Bacillati</taxon>
        <taxon>Bacillota</taxon>
        <taxon>Bacilli</taxon>
        <taxon>Bacillales</taxon>
        <taxon>Alicyclobacillaceae</taxon>
        <taxon>Alicyclobacillus</taxon>
    </lineage>
</organism>
<feature type="region of interest" description="Disordered" evidence="2">
    <location>
        <begin position="52"/>
        <end position="72"/>
    </location>
</feature>
<feature type="signal peptide" evidence="3">
    <location>
        <begin position="1"/>
        <end position="24"/>
    </location>
</feature>
<feature type="domain" description="PDZ" evidence="4">
    <location>
        <begin position="109"/>
        <end position="180"/>
    </location>
</feature>
<proteinExistence type="predicted"/>
<dbReference type="InterPro" id="IPR008763">
    <property type="entry name" value="Peptidase_S55"/>
</dbReference>
<dbReference type="GO" id="GO:0016787">
    <property type="term" value="F:hydrolase activity"/>
    <property type="evidence" value="ECO:0007669"/>
    <property type="project" value="UniProtKB-KW"/>
</dbReference>
<dbReference type="Gene3D" id="2.30.42.10">
    <property type="match status" value="1"/>
</dbReference>
<evidence type="ECO:0000256" key="2">
    <source>
        <dbReference type="SAM" id="MobiDB-lite"/>
    </source>
</evidence>
<accession>A0ABW4JFH3</accession>
<dbReference type="NCBIfam" id="TIGR02860">
    <property type="entry name" value="spore_IV_B"/>
    <property type="match status" value="1"/>
</dbReference>
<reference evidence="7" key="1">
    <citation type="journal article" date="2019" name="Int. J. Syst. Evol. Microbiol.">
        <title>The Global Catalogue of Microorganisms (GCM) 10K type strain sequencing project: providing services to taxonomists for standard genome sequencing and annotation.</title>
        <authorList>
            <consortium name="The Broad Institute Genomics Platform"/>
            <consortium name="The Broad Institute Genome Sequencing Center for Infectious Disease"/>
            <person name="Wu L."/>
            <person name="Ma J."/>
        </authorList>
    </citation>
    <scope>NUCLEOTIDE SEQUENCE [LARGE SCALE GENOMIC DNA]</scope>
    <source>
        <strain evidence="7">CGMCC 1.12286</strain>
    </source>
</reference>
<feature type="compositionally biased region" description="Polar residues" evidence="2">
    <location>
        <begin position="53"/>
        <end position="62"/>
    </location>
</feature>
<dbReference type="SUPFAM" id="SSF50494">
    <property type="entry name" value="Trypsin-like serine proteases"/>
    <property type="match status" value="1"/>
</dbReference>
<dbReference type="SMART" id="SM00228">
    <property type="entry name" value="PDZ"/>
    <property type="match status" value="1"/>
</dbReference>
<gene>
    <name evidence="6" type="primary">spoIVB</name>
    <name evidence="6" type="ORF">ACFSB2_10105</name>
</gene>
<evidence type="ECO:0000259" key="4">
    <source>
        <dbReference type="PROSITE" id="PS50106"/>
    </source>
</evidence>
<feature type="compositionally biased region" description="Low complexity" evidence="2">
    <location>
        <begin position="63"/>
        <end position="72"/>
    </location>
</feature>
<keyword evidence="1" id="KW-0720">Serine protease</keyword>
<dbReference type="InterPro" id="IPR014219">
    <property type="entry name" value="SpoIVB"/>
</dbReference>
<dbReference type="InterPro" id="IPR009003">
    <property type="entry name" value="Peptidase_S1_PA"/>
</dbReference>
<name>A0ABW4JFH3_9BACL</name>
<dbReference type="Pfam" id="PF13180">
    <property type="entry name" value="PDZ_2"/>
    <property type="match status" value="1"/>
</dbReference>
<dbReference type="PROSITE" id="PS50106">
    <property type="entry name" value="PDZ"/>
    <property type="match status" value="1"/>
</dbReference>
<keyword evidence="3" id="KW-0732">Signal</keyword>
<protein>
    <submittedName>
        <fullName evidence="6">SpoIVB peptidase</fullName>
        <ecNumber evidence="6">3.4.21.116</ecNumber>
    </submittedName>
</protein>
<evidence type="ECO:0000313" key="6">
    <source>
        <dbReference type="EMBL" id="MFD1675047.1"/>
    </source>
</evidence>
<comment type="caution">
    <text evidence="6">The sequence shown here is derived from an EMBL/GenBank/DDBJ whole genome shotgun (WGS) entry which is preliminary data.</text>
</comment>